<evidence type="ECO:0000256" key="3">
    <source>
        <dbReference type="ARBA" id="ARBA00022989"/>
    </source>
</evidence>
<gene>
    <name evidence="6" type="ORF">Tasa_002_035</name>
</gene>
<feature type="transmembrane region" description="Helical" evidence="5">
    <location>
        <begin position="495"/>
        <end position="515"/>
    </location>
</feature>
<keyword evidence="3 5" id="KW-1133">Transmembrane helix</keyword>
<dbReference type="RefSeq" id="WP_048846054.1">
    <property type="nucleotide sequence ID" value="NZ_BALE01000002.1"/>
</dbReference>
<dbReference type="Pfam" id="PF13520">
    <property type="entry name" value="AA_permease_2"/>
    <property type="match status" value="1"/>
</dbReference>
<dbReference type="InterPro" id="IPR052962">
    <property type="entry name" value="AA_Transporter_AGT"/>
</dbReference>
<reference evidence="6 7" key="1">
    <citation type="submission" date="2012-10" db="EMBL/GenBank/DDBJ databases">
        <title>Genome sequencing of Tanticharoenia sakaeratensis NBRC 103193.</title>
        <authorList>
            <person name="Azuma Y."/>
            <person name="Hadano H."/>
            <person name="Hirakawa H."/>
            <person name="Matsushita K."/>
        </authorList>
    </citation>
    <scope>NUCLEOTIDE SEQUENCE [LARGE SCALE GENOMIC DNA]</scope>
    <source>
        <strain evidence="6 7">NBRC 103193</strain>
    </source>
</reference>
<evidence type="ECO:0000256" key="4">
    <source>
        <dbReference type="ARBA" id="ARBA00023136"/>
    </source>
</evidence>
<dbReference type="STRING" id="1231623.Tasa_002_035"/>
<dbReference type="PIRSF" id="PIRSF006060">
    <property type="entry name" value="AA_transporter"/>
    <property type="match status" value="1"/>
</dbReference>
<protein>
    <submittedName>
        <fullName evidence="6">Amino acid permease</fullName>
    </submittedName>
</protein>
<proteinExistence type="predicted"/>
<feature type="transmembrane region" description="Helical" evidence="5">
    <location>
        <begin position="407"/>
        <end position="427"/>
    </location>
</feature>
<dbReference type="AlphaFoldDB" id="A0A0D6MH29"/>
<dbReference type="Proteomes" id="UP000032679">
    <property type="component" value="Unassembled WGS sequence"/>
</dbReference>
<feature type="transmembrane region" description="Helical" evidence="5">
    <location>
        <begin position="56"/>
        <end position="79"/>
    </location>
</feature>
<feature type="transmembrane region" description="Helical" evidence="5">
    <location>
        <begin position="247"/>
        <end position="270"/>
    </location>
</feature>
<keyword evidence="7" id="KW-1185">Reference proteome</keyword>
<evidence type="ECO:0000256" key="1">
    <source>
        <dbReference type="ARBA" id="ARBA00004141"/>
    </source>
</evidence>
<keyword evidence="2 5" id="KW-0812">Transmembrane</keyword>
<keyword evidence="4 5" id="KW-0472">Membrane</keyword>
<evidence type="ECO:0000256" key="2">
    <source>
        <dbReference type="ARBA" id="ARBA00022692"/>
    </source>
</evidence>
<dbReference type="InterPro" id="IPR002293">
    <property type="entry name" value="AA/rel_permease1"/>
</dbReference>
<comment type="subcellular location">
    <subcellularLocation>
        <location evidence="1">Membrane</location>
        <topology evidence="1">Multi-pass membrane protein</topology>
    </subcellularLocation>
</comment>
<evidence type="ECO:0000313" key="7">
    <source>
        <dbReference type="Proteomes" id="UP000032679"/>
    </source>
</evidence>
<evidence type="ECO:0000256" key="5">
    <source>
        <dbReference type="SAM" id="Phobius"/>
    </source>
</evidence>
<feature type="transmembrane region" description="Helical" evidence="5">
    <location>
        <begin position="24"/>
        <end position="44"/>
    </location>
</feature>
<dbReference type="PANTHER" id="PTHR47547:SF1">
    <property type="entry name" value="ASPARTATE-PROTON SYMPORTER"/>
    <property type="match status" value="1"/>
</dbReference>
<name>A0A0D6MH29_9PROT</name>
<feature type="transmembrane region" description="Helical" evidence="5">
    <location>
        <begin position="373"/>
        <end position="395"/>
    </location>
</feature>
<dbReference type="EMBL" id="BALE01000002">
    <property type="protein sequence ID" value="GAN52755.1"/>
    <property type="molecule type" value="Genomic_DNA"/>
</dbReference>
<feature type="transmembrane region" description="Helical" evidence="5">
    <location>
        <begin position="433"/>
        <end position="451"/>
    </location>
</feature>
<feature type="transmembrane region" description="Helical" evidence="5">
    <location>
        <begin position="463"/>
        <end position="483"/>
    </location>
</feature>
<feature type="transmembrane region" description="Helical" evidence="5">
    <location>
        <begin position="351"/>
        <end position="367"/>
    </location>
</feature>
<dbReference type="GO" id="GO:0016020">
    <property type="term" value="C:membrane"/>
    <property type="evidence" value="ECO:0007669"/>
    <property type="project" value="UniProtKB-SubCell"/>
</dbReference>
<feature type="transmembrane region" description="Helical" evidence="5">
    <location>
        <begin position="204"/>
        <end position="226"/>
    </location>
</feature>
<evidence type="ECO:0000313" key="6">
    <source>
        <dbReference type="EMBL" id="GAN52755.1"/>
    </source>
</evidence>
<comment type="caution">
    <text evidence="6">The sequence shown here is derived from an EMBL/GenBank/DDBJ whole genome shotgun (WGS) entry which is preliminary data.</text>
</comment>
<dbReference type="Gene3D" id="1.20.1740.10">
    <property type="entry name" value="Amino acid/polyamine transporter I"/>
    <property type="match status" value="1"/>
</dbReference>
<organism evidence="6 7">
    <name type="scientific">Tanticharoenia sakaeratensis NBRC 103193</name>
    <dbReference type="NCBI Taxonomy" id="1231623"/>
    <lineage>
        <taxon>Bacteria</taxon>
        <taxon>Pseudomonadati</taxon>
        <taxon>Pseudomonadota</taxon>
        <taxon>Alphaproteobacteria</taxon>
        <taxon>Acetobacterales</taxon>
        <taxon>Acetobacteraceae</taxon>
        <taxon>Tanticharoenia</taxon>
    </lineage>
</organism>
<dbReference type="GO" id="GO:0022857">
    <property type="term" value="F:transmembrane transporter activity"/>
    <property type="evidence" value="ECO:0007669"/>
    <property type="project" value="InterPro"/>
</dbReference>
<sequence>MGEGHIGSNGPQAPGALVRSVGRWPLLFTGLGAMIGSGWLFGAARAAALAGPASMFAWVIGSIIALSIAALATELGAMFPVAGGMVRYAQVTHGRPLGFLTACANWIAITSVIPIEAEASVQYMSAWPYPWAHALYRNGTLTPEALVIAGALVVVYFLVNYWGMRIFARVNAAVTVFKLFVPCATALTLLAVALHAGVHPMGPFLPYGASGVLTAVATSGIVFAYNGFQSPLNLAGEVRDPGRSVPFATLGSVGVATIVYLLLQAAFLVAAHPGAGGWASLDLASPFADLALSFQLNGIVALLYLDAFVSPSGTGATDMATSARLTLGMQRNGTAPAVFGRTHPLYHAPRPALWLSLIVSFVLLYFFRGWSILAGAISVSVVISYLMIPVCAVALRRRLPSHPRPWRLRGIAVIGPLSFVFASWLLYWACWPLSAEVILLVLACVPLYLWVRAKDPWRVHRDAVRTALWFPAYLIAIAVLSFAGSPQFGGRGWIAYPWDLAAVAAVALVFFRWGVAASLSNPDLECLIEPEV</sequence>
<feature type="transmembrane region" description="Helical" evidence="5">
    <location>
        <begin position="176"/>
        <end position="198"/>
    </location>
</feature>
<feature type="transmembrane region" description="Helical" evidence="5">
    <location>
        <begin position="290"/>
        <end position="309"/>
    </location>
</feature>
<dbReference type="PANTHER" id="PTHR47547">
    <property type="match status" value="1"/>
</dbReference>
<accession>A0A0D6MH29</accession>
<feature type="transmembrane region" description="Helical" evidence="5">
    <location>
        <begin position="145"/>
        <end position="164"/>
    </location>
</feature>